<accession>A0A3Q2E6Q4</accession>
<dbReference type="AlphaFoldDB" id="A0A3Q2E6Q4"/>
<sequence>MPLFFRKRKPSEDSQKRLEHQLYWVRTGPGSGLCGVRRELCSNITDKSPDLVLAPPTLWSMRQSRLHALRQQQLSMERSIESFLLLLFNKSKF</sequence>
<dbReference type="Ensembl" id="ENSCVAT00000017881.1">
    <property type="protein sequence ID" value="ENSCVAP00000027139.1"/>
    <property type="gene ID" value="ENSCVAG00000013226.1"/>
</dbReference>
<organism evidence="1 2">
    <name type="scientific">Cyprinodon variegatus</name>
    <name type="common">Sheepshead minnow</name>
    <dbReference type="NCBI Taxonomy" id="28743"/>
    <lineage>
        <taxon>Eukaryota</taxon>
        <taxon>Metazoa</taxon>
        <taxon>Chordata</taxon>
        <taxon>Craniata</taxon>
        <taxon>Vertebrata</taxon>
        <taxon>Euteleostomi</taxon>
        <taxon>Actinopterygii</taxon>
        <taxon>Neopterygii</taxon>
        <taxon>Teleostei</taxon>
        <taxon>Neoteleostei</taxon>
        <taxon>Acanthomorphata</taxon>
        <taxon>Ovalentaria</taxon>
        <taxon>Atherinomorphae</taxon>
        <taxon>Cyprinodontiformes</taxon>
        <taxon>Cyprinodontidae</taxon>
        <taxon>Cyprinodon</taxon>
    </lineage>
</organism>
<keyword evidence="2" id="KW-1185">Reference proteome</keyword>
<evidence type="ECO:0000313" key="2">
    <source>
        <dbReference type="Proteomes" id="UP000265020"/>
    </source>
</evidence>
<name>A0A3Q2E6Q4_CYPVA</name>
<protein>
    <submittedName>
        <fullName evidence="1">Uncharacterized protein</fullName>
    </submittedName>
</protein>
<evidence type="ECO:0000313" key="1">
    <source>
        <dbReference type="Ensembl" id="ENSCVAP00000027139.1"/>
    </source>
</evidence>
<dbReference type="Proteomes" id="UP000265020">
    <property type="component" value="Unassembled WGS sequence"/>
</dbReference>
<reference evidence="1" key="1">
    <citation type="submission" date="2025-08" db="UniProtKB">
        <authorList>
            <consortium name="Ensembl"/>
        </authorList>
    </citation>
    <scope>IDENTIFICATION</scope>
</reference>
<proteinExistence type="predicted"/>
<reference evidence="1" key="2">
    <citation type="submission" date="2025-09" db="UniProtKB">
        <authorList>
            <consortium name="Ensembl"/>
        </authorList>
    </citation>
    <scope>IDENTIFICATION</scope>
</reference>